<dbReference type="EMBL" id="FP929032">
    <property type="protein sequence ID" value="CBK64980.1"/>
    <property type="molecule type" value="Genomic_DNA"/>
</dbReference>
<dbReference type="KEGG" id="ash:AL1_28510"/>
<dbReference type="HOGENOM" id="CLU_3113827_0_0_10"/>
<dbReference type="AlphaFoldDB" id="D4IPW8"/>
<protein>
    <submittedName>
        <fullName evidence="1">Uncharacterized protein</fullName>
    </submittedName>
</protein>
<evidence type="ECO:0000313" key="2">
    <source>
        <dbReference type="Proteomes" id="UP000008794"/>
    </source>
</evidence>
<organism evidence="1 2">
    <name type="scientific">Alistipes shahii WAL 8301</name>
    <dbReference type="NCBI Taxonomy" id="717959"/>
    <lineage>
        <taxon>Bacteria</taxon>
        <taxon>Pseudomonadati</taxon>
        <taxon>Bacteroidota</taxon>
        <taxon>Bacteroidia</taxon>
        <taxon>Bacteroidales</taxon>
        <taxon>Rikenellaceae</taxon>
        <taxon>Alistipes</taxon>
    </lineage>
</organism>
<dbReference type="STRING" id="717959.AL1_28510"/>
<proteinExistence type="predicted"/>
<dbReference type="Proteomes" id="UP000008794">
    <property type="component" value="Chromosome"/>
</dbReference>
<sequence length="50" mass="5738">MMIYICIMSVTTLTREEFQVGYTEITAQRLPVLSEPRLIMAKALQALHPE</sequence>
<reference evidence="1 2" key="2">
    <citation type="submission" date="2010-03" db="EMBL/GenBank/DDBJ databases">
        <authorList>
            <person name="Pajon A."/>
        </authorList>
    </citation>
    <scope>NUCLEOTIDE SEQUENCE [LARGE SCALE GENOMIC DNA]</scope>
    <source>
        <strain evidence="1 2">WAL 8301</strain>
    </source>
</reference>
<keyword evidence="2" id="KW-1185">Reference proteome</keyword>
<evidence type="ECO:0000313" key="1">
    <source>
        <dbReference type="EMBL" id="CBK64980.1"/>
    </source>
</evidence>
<accession>D4IPW8</accession>
<name>D4IPW8_9BACT</name>
<gene>
    <name evidence="1" type="ORF">AL1_28510</name>
</gene>
<reference evidence="1 2" key="1">
    <citation type="submission" date="2010-03" db="EMBL/GenBank/DDBJ databases">
        <title>The genome sequence of Alistipes shahii WAL 8301.</title>
        <authorList>
            <consortium name="metaHIT consortium -- http://www.metahit.eu/"/>
            <person name="Pajon A."/>
            <person name="Turner K."/>
            <person name="Parkhill J."/>
        </authorList>
    </citation>
    <scope>NUCLEOTIDE SEQUENCE [LARGE SCALE GENOMIC DNA]</scope>
    <source>
        <strain evidence="1 2">WAL 8301</strain>
    </source>
</reference>